<gene>
    <name evidence="1" type="ORF">AGR2A_Cc120107</name>
</gene>
<dbReference type="SUPFAM" id="SSF74653">
    <property type="entry name" value="TolA/TonB C-terminal domain"/>
    <property type="match status" value="1"/>
</dbReference>
<comment type="caution">
    <text evidence="1">The sequence shown here is derived from an EMBL/GenBank/DDBJ whole genome shotgun (WGS) entry which is preliminary data.</text>
</comment>
<evidence type="ECO:0008006" key="3">
    <source>
        <dbReference type="Google" id="ProtNLM"/>
    </source>
</evidence>
<dbReference type="PIRSF" id="PIRSF034077">
    <property type="entry name" value="UCP034077"/>
    <property type="match status" value="1"/>
</dbReference>
<keyword evidence="2" id="KW-1185">Reference proteome</keyword>
<dbReference type="AlphaFoldDB" id="A0A9W5AYM8"/>
<name>A0A9W5AYM8_9HYPH</name>
<dbReference type="Proteomes" id="UP000191933">
    <property type="component" value="Unassembled WGS sequence"/>
</dbReference>
<accession>A0A9W5AYM8</accession>
<dbReference type="Gene3D" id="3.30.1150.10">
    <property type="match status" value="1"/>
</dbReference>
<sequence length="147" mass="16058">MFILSFPACPTGKLSGLVAWAIVLTGFLTQASAQSRACNDPTPVGNLNEMFDAIFACWVPPEDTEGLVVTLQFILHKDGRIRDKVVVIAARPQEDSPRRRAFIESAIEAVRRAAPVPFTEQFGSRIAGRPLAPRFVGVKEPVPTLEL</sequence>
<organism evidence="1 2">
    <name type="scientific">Agrobacterium genomosp. 2 str. CFBP 5494</name>
    <dbReference type="NCBI Taxonomy" id="1183436"/>
    <lineage>
        <taxon>Bacteria</taxon>
        <taxon>Pseudomonadati</taxon>
        <taxon>Pseudomonadota</taxon>
        <taxon>Alphaproteobacteria</taxon>
        <taxon>Hyphomicrobiales</taxon>
        <taxon>Rhizobiaceae</taxon>
        <taxon>Rhizobium/Agrobacterium group</taxon>
        <taxon>Agrobacterium</taxon>
        <taxon>Agrobacterium tumefaciens complex</taxon>
    </lineage>
</organism>
<reference evidence="1 2" key="1">
    <citation type="submission" date="2016-01" db="EMBL/GenBank/DDBJ databases">
        <authorList>
            <person name="Regsiter A."/>
            <person name="william w."/>
        </authorList>
    </citation>
    <scope>NUCLEOTIDE SEQUENCE [LARGE SCALE GENOMIC DNA]</scope>
    <source>
        <strain evidence="1 2">CFBP 5494</strain>
    </source>
</reference>
<evidence type="ECO:0000313" key="1">
    <source>
        <dbReference type="EMBL" id="CUW87582.1"/>
    </source>
</evidence>
<dbReference type="EMBL" id="FBVY01000004">
    <property type="protein sequence ID" value="CUW87582.1"/>
    <property type="molecule type" value="Genomic_DNA"/>
</dbReference>
<evidence type="ECO:0000313" key="2">
    <source>
        <dbReference type="Proteomes" id="UP000191933"/>
    </source>
</evidence>
<dbReference type="InterPro" id="IPR014587">
    <property type="entry name" value="UCP034077"/>
</dbReference>
<dbReference type="RefSeq" id="WP_234797390.1">
    <property type="nucleotide sequence ID" value="NZ_LT009718.1"/>
</dbReference>
<protein>
    <recommendedName>
        <fullName evidence="3">TonB family protein</fullName>
    </recommendedName>
</protein>
<proteinExistence type="predicted"/>